<organism evidence="1 2">
    <name type="scientific">Orbus sasakiae</name>
    <dbReference type="NCBI Taxonomy" id="1078475"/>
    <lineage>
        <taxon>Bacteria</taxon>
        <taxon>Pseudomonadati</taxon>
        <taxon>Pseudomonadota</taxon>
        <taxon>Gammaproteobacteria</taxon>
        <taxon>Orbales</taxon>
        <taxon>Orbaceae</taxon>
        <taxon>Orbus</taxon>
    </lineage>
</organism>
<keyword evidence="2" id="KW-1185">Reference proteome</keyword>
<name>A0ABP9NCV0_9GAMM</name>
<dbReference type="Proteomes" id="UP001500171">
    <property type="component" value="Unassembled WGS sequence"/>
</dbReference>
<evidence type="ECO:0000313" key="1">
    <source>
        <dbReference type="EMBL" id="GAA5114809.1"/>
    </source>
</evidence>
<proteinExistence type="predicted"/>
<protein>
    <submittedName>
        <fullName evidence="1">Uncharacterized protein</fullName>
    </submittedName>
</protein>
<accession>A0ABP9NCV0</accession>
<gene>
    <name evidence="1" type="ORF">GCM10023211_24800</name>
</gene>
<comment type="caution">
    <text evidence="1">The sequence shown here is derived from an EMBL/GenBank/DDBJ whole genome shotgun (WGS) entry which is preliminary data.</text>
</comment>
<dbReference type="EMBL" id="BAABHY010000014">
    <property type="protein sequence ID" value="GAA5114809.1"/>
    <property type="molecule type" value="Genomic_DNA"/>
</dbReference>
<reference evidence="2" key="1">
    <citation type="journal article" date="2019" name="Int. J. Syst. Evol. Microbiol.">
        <title>The Global Catalogue of Microorganisms (GCM) 10K type strain sequencing project: providing services to taxonomists for standard genome sequencing and annotation.</title>
        <authorList>
            <consortium name="The Broad Institute Genomics Platform"/>
            <consortium name="The Broad Institute Genome Sequencing Center for Infectious Disease"/>
            <person name="Wu L."/>
            <person name="Ma J."/>
        </authorList>
    </citation>
    <scope>NUCLEOTIDE SEQUENCE [LARGE SCALE GENOMIC DNA]</scope>
    <source>
        <strain evidence="2">JCM 18050</strain>
    </source>
</reference>
<sequence length="116" mass="12748">MIMTMDYWHKLSKRFAIKMALPHLLFGVVAAALSLSVQSGLPASQQPANIITIAAVMVNLQELQSDRQMQVVIVVDNQQQMVLDTPLSSIQYQASIPVIRLTPNNGIRAGPFSLFA</sequence>
<evidence type="ECO:0000313" key="2">
    <source>
        <dbReference type="Proteomes" id="UP001500171"/>
    </source>
</evidence>